<name>A0A8J2MZN9_9PLEO</name>
<comment type="caution">
    <text evidence="1">The sequence shown here is derived from an EMBL/GenBank/DDBJ whole genome shotgun (WGS) entry which is preliminary data.</text>
</comment>
<dbReference type="RefSeq" id="XP_043168626.1">
    <property type="nucleotide sequence ID" value="XM_043312691.1"/>
</dbReference>
<evidence type="ECO:0000313" key="2">
    <source>
        <dbReference type="Proteomes" id="UP000676310"/>
    </source>
</evidence>
<accession>A0A8J2MZN9</accession>
<organism evidence="1 2">
    <name type="scientific">Alternaria atra</name>
    <dbReference type="NCBI Taxonomy" id="119953"/>
    <lineage>
        <taxon>Eukaryota</taxon>
        <taxon>Fungi</taxon>
        <taxon>Dikarya</taxon>
        <taxon>Ascomycota</taxon>
        <taxon>Pezizomycotina</taxon>
        <taxon>Dothideomycetes</taxon>
        <taxon>Pleosporomycetidae</taxon>
        <taxon>Pleosporales</taxon>
        <taxon>Pleosporineae</taxon>
        <taxon>Pleosporaceae</taxon>
        <taxon>Alternaria</taxon>
        <taxon>Alternaria sect. Ulocladioides</taxon>
    </lineage>
</organism>
<reference evidence="1" key="1">
    <citation type="submission" date="2021-05" db="EMBL/GenBank/DDBJ databases">
        <authorList>
            <person name="Stam R."/>
        </authorList>
    </citation>
    <scope>NUCLEOTIDE SEQUENCE</scope>
    <source>
        <strain evidence="1">CS162</strain>
    </source>
</reference>
<proteinExistence type="predicted"/>
<dbReference type="EMBL" id="CAJRGZ010000019">
    <property type="protein sequence ID" value="CAG5158428.1"/>
    <property type="molecule type" value="Genomic_DNA"/>
</dbReference>
<keyword evidence="2" id="KW-1185">Reference proteome</keyword>
<dbReference type="AlphaFoldDB" id="A0A8J2MZN9"/>
<sequence length="270" mass="30258">MTNHGLEIELPMVPICPPPSKKALTGSNEHTGWVGLLSCSPGTDAELVGIILFLPVLSATSKPRVGRAEALRDELLYSSVIVGPRVAARSVLQKVTIVPEEEGRRSRGYFLGCRQIIINESQTLRGIGYHIRNGTGLNIAEDRGLWGYKPSWDPEKMLLTIEDKRISKDLLKFCFESQWNGPRTAFTIFLRTASRSAIVRRGSSFSEEDIHSFYDLLDERYQDNADKTVITDSENEPFWVVVTMNEIAVYGWRIFEVNVDVQQVIPSSGV</sequence>
<evidence type="ECO:0000313" key="1">
    <source>
        <dbReference type="EMBL" id="CAG5158428.1"/>
    </source>
</evidence>
<gene>
    <name evidence="1" type="ORF">ALTATR162_LOCUS5074</name>
</gene>
<dbReference type="GeneID" id="67016812"/>
<dbReference type="OrthoDB" id="3695335at2759"/>
<dbReference type="Proteomes" id="UP000676310">
    <property type="component" value="Unassembled WGS sequence"/>
</dbReference>
<protein>
    <submittedName>
        <fullName evidence="1">Uncharacterized protein</fullName>
    </submittedName>
</protein>